<evidence type="ECO:0008006" key="4">
    <source>
        <dbReference type="Google" id="ProtNLM"/>
    </source>
</evidence>
<evidence type="ECO:0000256" key="1">
    <source>
        <dbReference type="SAM" id="SignalP"/>
    </source>
</evidence>
<keyword evidence="1" id="KW-0732">Signal</keyword>
<proteinExistence type="predicted"/>
<comment type="caution">
    <text evidence="2">The sequence shown here is derived from an EMBL/GenBank/DDBJ whole genome shotgun (WGS) entry which is preliminary data.</text>
</comment>
<organism evidence="2 3">
    <name type="scientific">Vibrio gelatinilyticus</name>
    <dbReference type="NCBI Taxonomy" id="2893468"/>
    <lineage>
        <taxon>Bacteria</taxon>
        <taxon>Pseudomonadati</taxon>
        <taxon>Pseudomonadota</taxon>
        <taxon>Gammaproteobacteria</taxon>
        <taxon>Vibrionales</taxon>
        <taxon>Vibrionaceae</taxon>
        <taxon>Vibrio</taxon>
    </lineage>
</organism>
<sequence>MNSFNLLALPLCITVLSLSSVSAQSLDTDEVNYGDPTASFSTLGASRGENSTMLNFQAGFGANIFQIDYGFNDKSLSKDPNKEGSQNYRARAFHVTEGLGFSATVVGSQNADDTKSDAVFVGALYKFELTDNILLFPMLDAGRSYGTVRHNGELIDNNSNIVQPGLYAMYAFDDGHWLYANPKAQYNVAAKEWVPQAEIGGGYMVSDSISVGFRLDHTGESKITKEDTKLMIQGNYYF</sequence>
<name>A0A9X2AWA6_9VIBR</name>
<dbReference type="Proteomes" id="UP001139488">
    <property type="component" value="Unassembled WGS sequence"/>
</dbReference>
<feature type="chain" id="PRO_5040864389" description="Outer membrane protein beta-barrel domain-containing protein" evidence="1">
    <location>
        <begin position="24"/>
        <end position="238"/>
    </location>
</feature>
<protein>
    <recommendedName>
        <fullName evidence="4">Outer membrane protein beta-barrel domain-containing protein</fullName>
    </recommendedName>
</protein>
<evidence type="ECO:0000313" key="3">
    <source>
        <dbReference type="Proteomes" id="UP001139488"/>
    </source>
</evidence>
<gene>
    <name evidence="2" type="ORF">LNL84_10125</name>
</gene>
<dbReference type="EMBL" id="JAJNNZ010000006">
    <property type="protein sequence ID" value="MCJ2377185.1"/>
    <property type="molecule type" value="Genomic_DNA"/>
</dbReference>
<dbReference type="RefSeq" id="WP_244357120.1">
    <property type="nucleotide sequence ID" value="NZ_JAJNNZ010000006.1"/>
</dbReference>
<evidence type="ECO:0000313" key="2">
    <source>
        <dbReference type="EMBL" id="MCJ2377185.1"/>
    </source>
</evidence>
<dbReference type="AlphaFoldDB" id="A0A9X2AWA6"/>
<reference evidence="2" key="1">
    <citation type="submission" date="2021-11" db="EMBL/GenBank/DDBJ databases">
        <title>Vibrio ZSDE26 sp. nov. and Vibrio ZSDZ34 sp. nov., isolated from coastal seawater in Qingdao.</title>
        <authorList>
            <person name="Zhang P."/>
        </authorList>
    </citation>
    <scope>NUCLEOTIDE SEQUENCE</scope>
    <source>
        <strain evidence="2">ZSDZ34</strain>
    </source>
</reference>
<feature type="signal peptide" evidence="1">
    <location>
        <begin position="1"/>
        <end position="23"/>
    </location>
</feature>
<accession>A0A9X2AWA6</accession>
<keyword evidence="3" id="KW-1185">Reference proteome</keyword>